<dbReference type="EMBL" id="CP158568">
    <property type="protein sequence ID" value="XBY43911.1"/>
    <property type="molecule type" value="Genomic_DNA"/>
</dbReference>
<gene>
    <name evidence="2" type="ORF">ABS361_17880</name>
</gene>
<sequence length="213" mass="21769">MSLVVVAGAGACLAQSDPATGLPKGLIPLEAPSAKQPSALEPLATPKAPAVKAPAATPAAPNTPQPKAPGTATAPAPVAPTTPQVATPDVAGPAVPLKPATPAIVKPGDKVSTLPEKLSGEEIKTGWFDGRPFTSTSPEGAAFKLVFTADGKSTRTPIGKKGSVTHGFWRVIAEGYCSRWTGSPREKCFNVRTDTAGVTTVRFGNQIVATWTR</sequence>
<organism evidence="2">
    <name type="scientific">Methyloraptor flagellatus</name>
    <dbReference type="NCBI Taxonomy" id="3162530"/>
    <lineage>
        <taxon>Bacteria</taxon>
        <taxon>Pseudomonadati</taxon>
        <taxon>Pseudomonadota</taxon>
        <taxon>Alphaproteobacteria</taxon>
        <taxon>Hyphomicrobiales</taxon>
        <taxon>Ancalomicrobiaceae</taxon>
        <taxon>Methyloraptor</taxon>
    </lineage>
</organism>
<evidence type="ECO:0000313" key="2">
    <source>
        <dbReference type="EMBL" id="XBY43911.1"/>
    </source>
</evidence>
<feature type="compositionally biased region" description="Low complexity" evidence="1">
    <location>
        <begin position="42"/>
        <end position="60"/>
    </location>
</feature>
<name>A0AAU7X8Y1_9HYPH</name>
<protein>
    <submittedName>
        <fullName evidence="2">Uncharacterized protein</fullName>
    </submittedName>
</protein>
<reference evidence="2" key="1">
    <citation type="submission" date="2024-06" db="EMBL/GenBank/DDBJ databases">
        <title>Methylostella associata gen. nov., sp. nov., a novel Ancalomicrobiaceae-affiliated facultatively methylotrophic bacteria that feed on methanotrophs of the genus Methylococcus.</title>
        <authorList>
            <person name="Saltykova V."/>
            <person name="Danilova O.V."/>
            <person name="Oshkin I.Y."/>
            <person name="Belova S.E."/>
            <person name="Pimenov N.V."/>
            <person name="Dedysh S.N."/>
        </authorList>
    </citation>
    <scope>NUCLEOTIDE SEQUENCE</scope>
    <source>
        <strain evidence="2">S20</strain>
    </source>
</reference>
<feature type="region of interest" description="Disordered" evidence="1">
    <location>
        <begin position="37"/>
        <end position="94"/>
    </location>
</feature>
<evidence type="ECO:0000256" key="1">
    <source>
        <dbReference type="SAM" id="MobiDB-lite"/>
    </source>
</evidence>
<dbReference type="AlphaFoldDB" id="A0AAU7X8Y1"/>
<dbReference type="KEGG" id="mflg:ABS361_17880"/>
<proteinExistence type="predicted"/>
<accession>A0AAU7X8Y1</accession>
<dbReference type="RefSeq" id="WP_407049008.1">
    <property type="nucleotide sequence ID" value="NZ_CP158568.1"/>
</dbReference>
<feature type="compositionally biased region" description="Low complexity" evidence="1">
    <location>
        <begin position="68"/>
        <end position="88"/>
    </location>
</feature>